<gene>
    <name evidence="1" type="ORF">PoB_007371600</name>
</gene>
<evidence type="ECO:0000313" key="1">
    <source>
        <dbReference type="EMBL" id="GFO47211.1"/>
    </source>
</evidence>
<comment type="caution">
    <text evidence="1">The sequence shown here is derived from an EMBL/GenBank/DDBJ whole genome shotgun (WGS) entry which is preliminary data.</text>
</comment>
<keyword evidence="2" id="KW-1185">Reference proteome</keyword>
<name>A0AAV4DT08_9GAST</name>
<dbReference type="Proteomes" id="UP000735302">
    <property type="component" value="Unassembled WGS sequence"/>
</dbReference>
<accession>A0AAV4DT08</accession>
<dbReference type="EMBL" id="BLXT01008287">
    <property type="protein sequence ID" value="GFO47211.1"/>
    <property type="molecule type" value="Genomic_DNA"/>
</dbReference>
<proteinExistence type="predicted"/>
<organism evidence="1 2">
    <name type="scientific">Plakobranchus ocellatus</name>
    <dbReference type="NCBI Taxonomy" id="259542"/>
    <lineage>
        <taxon>Eukaryota</taxon>
        <taxon>Metazoa</taxon>
        <taxon>Spiralia</taxon>
        <taxon>Lophotrochozoa</taxon>
        <taxon>Mollusca</taxon>
        <taxon>Gastropoda</taxon>
        <taxon>Heterobranchia</taxon>
        <taxon>Euthyneura</taxon>
        <taxon>Panpulmonata</taxon>
        <taxon>Sacoglossa</taxon>
        <taxon>Placobranchoidea</taxon>
        <taxon>Plakobranchidae</taxon>
        <taxon>Plakobranchus</taxon>
    </lineage>
</organism>
<reference evidence="1 2" key="1">
    <citation type="journal article" date="2021" name="Elife">
        <title>Chloroplast acquisition without the gene transfer in kleptoplastic sea slugs, Plakobranchus ocellatus.</title>
        <authorList>
            <person name="Maeda T."/>
            <person name="Takahashi S."/>
            <person name="Yoshida T."/>
            <person name="Shimamura S."/>
            <person name="Takaki Y."/>
            <person name="Nagai Y."/>
            <person name="Toyoda A."/>
            <person name="Suzuki Y."/>
            <person name="Arimoto A."/>
            <person name="Ishii H."/>
            <person name="Satoh N."/>
            <person name="Nishiyama T."/>
            <person name="Hasebe M."/>
            <person name="Maruyama T."/>
            <person name="Minagawa J."/>
            <person name="Obokata J."/>
            <person name="Shigenobu S."/>
        </authorList>
    </citation>
    <scope>NUCLEOTIDE SEQUENCE [LARGE SCALE GENOMIC DNA]</scope>
</reference>
<protein>
    <recommendedName>
        <fullName evidence="3">Ig-like domain-containing protein</fullName>
    </recommendedName>
</protein>
<sequence>MRNSKSSCSCCRSSTALKSTRSGSYAPCALPEYSWFRLSPCETVRGDQTVCITAKTTGRPHLAWLATDRISLYRTTSVPAATFVCPIVSQVLH</sequence>
<evidence type="ECO:0000313" key="2">
    <source>
        <dbReference type="Proteomes" id="UP000735302"/>
    </source>
</evidence>
<dbReference type="AlphaFoldDB" id="A0AAV4DT08"/>
<evidence type="ECO:0008006" key="3">
    <source>
        <dbReference type="Google" id="ProtNLM"/>
    </source>
</evidence>